<sequence length="198" mass="20401">MLDRLTPLISSPWLYVVVFAIVAVDGFIPAMPSDPVVIGLAALSAGGPPDVAVLAAVVIAGGMAGDRVAYLLGRGAGHRVRNAKLVQAKYKAGQALRRYGGGAIIVGRFLPYGRTATAMTSGSAAQPVARFTLHTGLASVAWAAYAIGLGRLGGETFVDSPLLGAAFGMALGMVVGITHTLVQRRRRSFASAGTRITR</sequence>
<feature type="transmembrane region" description="Helical" evidence="7">
    <location>
        <begin position="51"/>
        <end position="72"/>
    </location>
</feature>
<evidence type="ECO:0000256" key="2">
    <source>
        <dbReference type="ARBA" id="ARBA00010792"/>
    </source>
</evidence>
<keyword evidence="3 7" id="KW-1003">Cell membrane</keyword>
<proteinExistence type="inferred from homology"/>
<evidence type="ECO:0000256" key="4">
    <source>
        <dbReference type="ARBA" id="ARBA00022692"/>
    </source>
</evidence>
<comment type="caution">
    <text evidence="9">The sequence shown here is derived from an EMBL/GenBank/DDBJ whole genome shotgun (WGS) entry which is preliminary data.</text>
</comment>
<dbReference type="Proteomes" id="UP001151002">
    <property type="component" value="Unassembled WGS sequence"/>
</dbReference>
<comment type="similarity">
    <text evidence="2 7">Belongs to the DedA family.</text>
</comment>
<reference evidence="9" key="1">
    <citation type="submission" date="2022-11" db="EMBL/GenBank/DDBJ databases">
        <authorList>
            <person name="Somphong A."/>
            <person name="Phongsopitanun W."/>
        </authorList>
    </citation>
    <scope>NUCLEOTIDE SEQUENCE</scope>
    <source>
        <strain evidence="9">Pm04-4</strain>
    </source>
</reference>
<evidence type="ECO:0000256" key="5">
    <source>
        <dbReference type="ARBA" id="ARBA00022989"/>
    </source>
</evidence>
<dbReference type="InterPro" id="IPR032818">
    <property type="entry name" value="DedA-like"/>
</dbReference>
<protein>
    <submittedName>
        <fullName evidence="9">VTT domain-containing protein</fullName>
    </submittedName>
</protein>
<keyword evidence="6 7" id="KW-0472">Membrane</keyword>
<comment type="subcellular location">
    <subcellularLocation>
        <location evidence="1 7">Cell membrane</location>
        <topology evidence="1 7">Multi-pass membrane protein</topology>
    </subcellularLocation>
</comment>
<evidence type="ECO:0000313" key="10">
    <source>
        <dbReference type="Proteomes" id="UP001151002"/>
    </source>
</evidence>
<dbReference type="EMBL" id="JAPNTZ010000001">
    <property type="protein sequence ID" value="MCY1136388.1"/>
    <property type="molecule type" value="Genomic_DNA"/>
</dbReference>
<dbReference type="Pfam" id="PF09335">
    <property type="entry name" value="VTT_dom"/>
    <property type="match status" value="1"/>
</dbReference>
<keyword evidence="5 7" id="KW-1133">Transmembrane helix</keyword>
<evidence type="ECO:0000259" key="8">
    <source>
        <dbReference type="Pfam" id="PF09335"/>
    </source>
</evidence>
<keyword evidence="10" id="KW-1185">Reference proteome</keyword>
<dbReference type="PANTHER" id="PTHR30353">
    <property type="entry name" value="INNER MEMBRANE PROTEIN DEDA-RELATED"/>
    <property type="match status" value="1"/>
</dbReference>
<evidence type="ECO:0000256" key="1">
    <source>
        <dbReference type="ARBA" id="ARBA00004651"/>
    </source>
</evidence>
<name>A0ABT4AQ65_9ACTN</name>
<evidence type="ECO:0000256" key="7">
    <source>
        <dbReference type="RuleBase" id="RU367016"/>
    </source>
</evidence>
<dbReference type="InterPro" id="IPR032816">
    <property type="entry name" value="VTT_dom"/>
</dbReference>
<feature type="transmembrane region" description="Helical" evidence="7">
    <location>
        <begin position="162"/>
        <end position="182"/>
    </location>
</feature>
<keyword evidence="4 7" id="KW-0812">Transmembrane</keyword>
<accession>A0ABT4AQ65</accession>
<organism evidence="9 10">
    <name type="scientific">Paractinoplanes pyxinae</name>
    <dbReference type="NCBI Taxonomy" id="2997416"/>
    <lineage>
        <taxon>Bacteria</taxon>
        <taxon>Bacillati</taxon>
        <taxon>Actinomycetota</taxon>
        <taxon>Actinomycetes</taxon>
        <taxon>Micromonosporales</taxon>
        <taxon>Micromonosporaceae</taxon>
        <taxon>Paractinoplanes</taxon>
    </lineage>
</organism>
<feature type="transmembrane region" description="Helical" evidence="7">
    <location>
        <begin position="12"/>
        <end position="31"/>
    </location>
</feature>
<evidence type="ECO:0000256" key="6">
    <source>
        <dbReference type="ARBA" id="ARBA00023136"/>
    </source>
</evidence>
<gene>
    <name evidence="9" type="ORF">OWR29_00135</name>
</gene>
<evidence type="ECO:0000256" key="3">
    <source>
        <dbReference type="ARBA" id="ARBA00022475"/>
    </source>
</evidence>
<feature type="domain" description="VTT" evidence="8">
    <location>
        <begin position="32"/>
        <end position="151"/>
    </location>
</feature>
<dbReference type="PANTHER" id="PTHR30353:SF0">
    <property type="entry name" value="TRANSMEMBRANE PROTEIN"/>
    <property type="match status" value="1"/>
</dbReference>
<dbReference type="RefSeq" id="WP_267560102.1">
    <property type="nucleotide sequence ID" value="NZ_JAPNTZ010000001.1"/>
</dbReference>
<evidence type="ECO:0000313" key="9">
    <source>
        <dbReference type="EMBL" id="MCY1136388.1"/>
    </source>
</evidence>
<feature type="transmembrane region" description="Helical" evidence="7">
    <location>
        <begin position="131"/>
        <end position="150"/>
    </location>
</feature>